<feature type="compositionally biased region" description="Polar residues" evidence="2">
    <location>
        <begin position="100"/>
        <end position="111"/>
    </location>
</feature>
<accession>A0ABM4TTI6</accession>
<gene>
    <name evidence="4" type="primary">LOC108020336</name>
</gene>
<name>A0ABM4TTI6_DROSZ</name>
<reference evidence="4" key="1">
    <citation type="submission" date="2025-08" db="UniProtKB">
        <authorList>
            <consortium name="RefSeq"/>
        </authorList>
    </citation>
    <scope>IDENTIFICATION</scope>
</reference>
<feature type="compositionally biased region" description="Acidic residues" evidence="2">
    <location>
        <begin position="57"/>
        <end position="71"/>
    </location>
</feature>
<dbReference type="GeneID" id="108020336"/>
<keyword evidence="1" id="KW-0175">Coiled coil</keyword>
<feature type="coiled-coil region" evidence="1">
    <location>
        <begin position="304"/>
        <end position="345"/>
    </location>
</feature>
<proteinExistence type="predicted"/>
<keyword evidence="3" id="KW-1185">Reference proteome</keyword>
<feature type="compositionally biased region" description="Basic and acidic residues" evidence="2">
    <location>
        <begin position="72"/>
        <end position="98"/>
    </location>
</feature>
<evidence type="ECO:0000313" key="4">
    <source>
        <dbReference type="RefSeq" id="XP_070853284.1"/>
    </source>
</evidence>
<protein>
    <submittedName>
        <fullName evidence="4">Leucine-rich repeat-containing protein DDB_G0290503 isoform X31</fullName>
    </submittedName>
</protein>
<evidence type="ECO:0000313" key="3">
    <source>
        <dbReference type="Proteomes" id="UP001652628"/>
    </source>
</evidence>
<organism evidence="3 4">
    <name type="scientific">Drosophila suzukii</name>
    <name type="common">Spotted-wing drosophila fruit fly</name>
    <dbReference type="NCBI Taxonomy" id="28584"/>
    <lineage>
        <taxon>Eukaryota</taxon>
        <taxon>Metazoa</taxon>
        <taxon>Ecdysozoa</taxon>
        <taxon>Arthropoda</taxon>
        <taxon>Hexapoda</taxon>
        <taxon>Insecta</taxon>
        <taxon>Pterygota</taxon>
        <taxon>Neoptera</taxon>
        <taxon>Endopterygota</taxon>
        <taxon>Diptera</taxon>
        <taxon>Brachycera</taxon>
        <taxon>Muscomorpha</taxon>
        <taxon>Ephydroidea</taxon>
        <taxon>Drosophilidae</taxon>
        <taxon>Drosophila</taxon>
        <taxon>Sophophora</taxon>
    </lineage>
</organism>
<feature type="compositionally biased region" description="Polar residues" evidence="2">
    <location>
        <begin position="34"/>
        <end position="56"/>
    </location>
</feature>
<dbReference type="RefSeq" id="XP_070853284.1">
    <property type="nucleotide sequence ID" value="XM_070997183.1"/>
</dbReference>
<feature type="region of interest" description="Disordered" evidence="2">
    <location>
        <begin position="34"/>
        <end position="153"/>
    </location>
</feature>
<dbReference type="Proteomes" id="UP001652628">
    <property type="component" value="Chromosome 4"/>
</dbReference>
<evidence type="ECO:0000256" key="1">
    <source>
        <dbReference type="SAM" id="Coils"/>
    </source>
</evidence>
<evidence type="ECO:0000256" key="2">
    <source>
        <dbReference type="SAM" id="MobiDB-lite"/>
    </source>
</evidence>
<sequence length="487" mass="54533">MDPASSIVEKVVETKNGTQEVDAGVIEMATKNIDNSVESPLESNIGSNVGQSITSTDDNDDADLVIEESESDEHSSDGERTSDVAETEDLIKVAEIDKPSLSSDANSTAEINGSAEIESEDPTVEDSSIKSDPETSVLDSTKADKRSTVSEENPNVEVIDENIVIVSTSDARMANVPQETSKIIIEGDEVKRTEEVALKDCTESLTEKGAKEPTTCELTAENTKNEVFSPIENVNELKELGKNAVENKDVKLFQETQQGREANEITDQSELLNDNIRDREHLRLSNQTDFNNQILDIISDIDINIKAQEKITQLKEQELKLIQKQNELANQIHQQQILAQQLNAKNTIKQSQFQSDKFDSKCQQQNDRDVSTLTLNQNNVISKAYMYRKRYLFQATQHLHSSTPGTMNILNHQTMALFRVLYQGLTSLLFKVRLETMALASFHYQSHCHLGLALYRQSSSFTRRLAIKESQLDPKTSRLRLALTLRL</sequence>